<dbReference type="EMBL" id="JAOYFB010000001">
    <property type="protein sequence ID" value="KAK4002796.1"/>
    <property type="molecule type" value="Genomic_DNA"/>
</dbReference>
<accession>A0ABQ9YQA5</accession>
<dbReference type="Proteomes" id="UP001234178">
    <property type="component" value="Unassembled WGS sequence"/>
</dbReference>
<name>A0ABQ9YQA5_9CRUS</name>
<organism evidence="1 2">
    <name type="scientific">Daphnia magna</name>
    <dbReference type="NCBI Taxonomy" id="35525"/>
    <lineage>
        <taxon>Eukaryota</taxon>
        <taxon>Metazoa</taxon>
        <taxon>Ecdysozoa</taxon>
        <taxon>Arthropoda</taxon>
        <taxon>Crustacea</taxon>
        <taxon>Branchiopoda</taxon>
        <taxon>Diplostraca</taxon>
        <taxon>Cladocera</taxon>
        <taxon>Anomopoda</taxon>
        <taxon>Daphniidae</taxon>
        <taxon>Daphnia</taxon>
    </lineage>
</organism>
<comment type="caution">
    <text evidence="1">The sequence shown here is derived from an EMBL/GenBank/DDBJ whole genome shotgun (WGS) entry which is preliminary data.</text>
</comment>
<protein>
    <submittedName>
        <fullName evidence="1">Uncharacterized protein</fullName>
    </submittedName>
</protein>
<sequence>MYRIGSQVTSGTFLAYQTCSTLQQVLVATRSEQQQSSISTGYPESVPLGGLLPILLAPTPPIEKKCASQTTE</sequence>
<gene>
    <name evidence="1" type="ORF">OUZ56_004598</name>
</gene>
<evidence type="ECO:0000313" key="1">
    <source>
        <dbReference type="EMBL" id="KAK4002796.1"/>
    </source>
</evidence>
<keyword evidence="2" id="KW-1185">Reference proteome</keyword>
<evidence type="ECO:0000313" key="2">
    <source>
        <dbReference type="Proteomes" id="UP001234178"/>
    </source>
</evidence>
<reference evidence="1 2" key="1">
    <citation type="journal article" date="2023" name="Nucleic Acids Res.">
        <title>The hologenome of Daphnia magna reveals possible DNA methylation and microbiome-mediated evolution of the host genome.</title>
        <authorList>
            <person name="Chaturvedi A."/>
            <person name="Li X."/>
            <person name="Dhandapani V."/>
            <person name="Marshall H."/>
            <person name="Kissane S."/>
            <person name="Cuenca-Cambronero M."/>
            <person name="Asole G."/>
            <person name="Calvet F."/>
            <person name="Ruiz-Romero M."/>
            <person name="Marangio P."/>
            <person name="Guigo R."/>
            <person name="Rago D."/>
            <person name="Mirbahai L."/>
            <person name="Eastwood N."/>
            <person name="Colbourne J.K."/>
            <person name="Zhou J."/>
            <person name="Mallon E."/>
            <person name="Orsini L."/>
        </authorList>
    </citation>
    <scope>NUCLEOTIDE SEQUENCE [LARGE SCALE GENOMIC DNA]</scope>
    <source>
        <strain evidence="1">LRV0_1</strain>
    </source>
</reference>
<proteinExistence type="predicted"/>